<feature type="transmembrane region" description="Helical" evidence="1">
    <location>
        <begin position="49"/>
        <end position="73"/>
    </location>
</feature>
<keyword evidence="1" id="KW-0472">Membrane</keyword>
<keyword evidence="1" id="KW-1133">Transmembrane helix</keyword>
<reference evidence="2 3" key="1">
    <citation type="submission" date="2020-04" db="EMBL/GenBank/DDBJ databases">
        <title>Salinimonas sp. HHU 13199.</title>
        <authorList>
            <person name="Cui X."/>
            <person name="Zhang D."/>
        </authorList>
    </citation>
    <scope>NUCLEOTIDE SEQUENCE [LARGE SCALE GENOMIC DNA]</scope>
    <source>
        <strain evidence="2 3">HHU 13199</strain>
    </source>
</reference>
<organism evidence="2 3">
    <name type="scientific">Salinimonas profundi</name>
    <dbReference type="NCBI Taxonomy" id="2729140"/>
    <lineage>
        <taxon>Bacteria</taxon>
        <taxon>Pseudomonadati</taxon>
        <taxon>Pseudomonadota</taxon>
        <taxon>Gammaproteobacteria</taxon>
        <taxon>Alteromonadales</taxon>
        <taxon>Alteromonadaceae</taxon>
        <taxon>Alteromonas/Salinimonas group</taxon>
        <taxon>Salinimonas</taxon>
    </lineage>
</organism>
<dbReference type="EMBL" id="JABBXD010000004">
    <property type="protein sequence ID" value="MBD3586077.1"/>
    <property type="molecule type" value="Genomic_DNA"/>
</dbReference>
<name>A0ABR8LNS4_9ALTE</name>
<accession>A0ABR8LNS4</accession>
<proteinExistence type="predicted"/>
<dbReference type="Proteomes" id="UP000624419">
    <property type="component" value="Unassembled WGS sequence"/>
</dbReference>
<evidence type="ECO:0000256" key="1">
    <source>
        <dbReference type="SAM" id="Phobius"/>
    </source>
</evidence>
<dbReference type="RefSeq" id="WP_191024690.1">
    <property type="nucleotide sequence ID" value="NZ_JABBXD010000004.1"/>
</dbReference>
<comment type="caution">
    <text evidence="2">The sequence shown here is derived from an EMBL/GenBank/DDBJ whole genome shotgun (WGS) entry which is preliminary data.</text>
</comment>
<keyword evidence="1" id="KW-0812">Transmembrane</keyword>
<sequence length="108" mass="11482">MDDLLLGCLIMLFAGSLPCIVVGYLIAVKQKRNLIAGWDESKISQPEAFAKWLGYSVLLLGVLIGLIAVAWFVGAINEMGLTSLLLVASLIPIPCFIVAKVKYGASGS</sequence>
<gene>
    <name evidence="2" type="ORF">HHX48_10035</name>
</gene>
<evidence type="ECO:0000313" key="2">
    <source>
        <dbReference type="EMBL" id="MBD3586077.1"/>
    </source>
</evidence>
<protein>
    <recommendedName>
        <fullName evidence="4">DUF3784 domain-containing protein</fullName>
    </recommendedName>
</protein>
<keyword evidence="3" id="KW-1185">Reference proteome</keyword>
<feature type="transmembrane region" description="Helical" evidence="1">
    <location>
        <begin position="79"/>
        <end position="99"/>
    </location>
</feature>
<feature type="transmembrane region" description="Helical" evidence="1">
    <location>
        <begin position="6"/>
        <end position="28"/>
    </location>
</feature>
<evidence type="ECO:0000313" key="3">
    <source>
        <dbReference type="Proteomes" id="UP000624419"/>
    </source>
</evidence>
<evidence type="ECO:0008006" key="4">
    <source>
        <dbReference type="Google" id="ProtNLM"/>
    </source>
</evidence>